<evidence type="ECO:0000313" key="2">
    <source>
        <dbReference type="Proteomes" id="UP000193648"/>
    </source>
</evidence>
<dbReference type="InParanoid" id="A0A1Y2GD76"/>
<sequence length="146" mass="16899">MSQNNIDRVQDVWFENLKWIIKTPYDEIIKESSAIEPKWKKTLTDKCFGAFEDENAIHFHNFYVVSPKYIVILVNCLYMWDLIKTVGLRKSWSGGELHANSVVIYTKKSMRGAEDFTPTDVFKYKRIVVPKEKVYLGNSIILGGGT</sequence>
<comment type="caution">
    <text evidence="1">The sequence shown here is derived from an EMBL/GenBank/DDBJ whole genome shotgun (WGS) entry which is preliminary data.</text>
</comment>
<dbReference type="RefSeq" id="XP_021878044.1">
    <property type="nucleotide sequence ID" value="XM_022029083.1"/>
</dbReference>
<evidence type="ECO:0000313" key="1">
    <source>
        <dbReference type="EMBL" id="ORZ07537.1"/>
    </source>
</evidence>
<dbReference type="GeneID" id="33570926"/>
<dbReference type="Proteomes" id="UP000193648">
    <property type="component" value="Unassembled WGS sequence"/>
</dbReference>
<organism evidence="1 2">
    <name type="scientific">Lobosporangium transversale</name>
    <dbReference type="NCBI Taxonomy" id="64571"/>
    <lineage>
        <taxon>Eukaryota</taxon>
        <taxon>Fungi</taxon>
        <taxon>Fungi incertae sedis</taxon>
        <taxon>Mucoromycota</taxon>
        <taxon>Mortierellomycotina</taxon>
        <taxon>Mortierellomycetes</taxon>
        <taxon>Mortierellales</taxon>
        <taxon>Mortierellaceae</taxon>
        <taxon>Lobosporangium</taxon>
    </lineage>
</organism>
<accession>A0A1Y2GD76</accession>
<dbReference type="OrthoDB" id="5340163at2759"/>
<name>A0A1Y2GD76_9FUNG</name>
<dbReference type="AlphaFoldDB" id="A0A1Y2GD76"/>
<gene>
    <name evidence="1" type="ORF">BCR41DRAFT_399686</name>
</gene>
<keyword evidence="2" id="KW-1185">Reference proteome</keyword>
<proteinExistence type="predicted"/>
<protein>
    <submittedName>
        <fullName evidence="1">Uncharacterized protein</fullName>
    </submittedName>
</protein>
<dbReference type="EMBL" id="MCFF01000041">
    <property type="protein sequence ID" value="ORZ07537.1"/>
    <property type="molecule type" value="Genomic_DNA"/>
</dbReference>
<reference evidence="1 2" key="1">
    <citation type="submission" date="2016-07" db="EMBL/GenBank/DDBJ databases">
        <title>Pervasive Adenine N6-methylation of Active Genes in Fungi.</title>
        <authorList>
            <consortium name="DOE Joint Genome Institute"/>
            <person name="Mondo S.J."/>
            <person name="Dannebaum R.O."/>
            <person name="Kuo R.C."/>
            <person name="Labutti K."/>
            <person name="Haridas S."/>
            <person name="Kuo A."/>
            <person name="Salamov A."/>
            <person name="Ahrendt S.R."/>
            <person name="Lipzen A."/>
            <person name="Sullivan W."/>
            <person name="Andreopoulos W.B."/>
            <person name="Clum A."/>
            <person name="Lindquist E."/>
            <person name="Daum C."/>
            <person name="Ramamoorthy G.K."/>
            <person name="Gryganskyi A."/>
            <person name="Culley D."/>
            <person name="Magnuson J.K."/>
            <person name="James T.Y."/>
            <person name="O'Malley M.A."/>
            <person name="Stajich J.E."/>
            <person name="Spatafora J.W."/>
            <person name="Visel A."/>
            <person name="Grigoriev I.V."/>
        </authorList>
    </citation>
    <scope>NUCLEOTIDE SEQUENCE [LARGE SCALE GENOMIC DNA]</scope>
    <source>
        <strain evidence="1 2">NRRL 3116</strain>
    </source>
</reference>